<dbReference type="Gene3D" id="3.40.50.720">
    <property type="entry name" value="NAD(P)-binding Rossmann-like Domain"/>
    <property type="match status" value="1"/>
</dbReference>
<keyword evidence="1" id="KW-0456">Lyase</keyword>
<keyword evidence="2" id="KW-1185">Reference proteome</keyword>
<dbReference type="PANTHER" id="PTHR13812:SF19">
    <property type="entry name" value="KETIMINE REDUCTASE MU-CRYSTALLIN"/>
    <property type="match status" value="1"/>
</dbReference>
<dbReference type="InterPro" id="IPR036291">
    <property type="entry name" value="NAD(P)-bd_dom_sf"/>
</dbReference>
<evidence type="ECO:0000313" key="2">
    <source>
        <dbReference type="Proteomes" id="UP001320766"/>
    </source>
</evidence>
<evidence type="ECO:0000313" key="1">
    <source>
        <dbReference type="EMBL" id="MCP2344707.1"/>
    </source>
</evidence>
<dbReference type="InterPro" id="IPR023401">
    <property type="entry name" value="ODC_N"/>
</dbReference>
<sequence length="370" mass="37526">MDVLILSDADIRATLDAAEVVATQERAFLLAGEPGRVRAAHTHHATFAPDGMAFAHAAVAAGETGVPSAPGTGMVPAPGTGVVPAPGTGVLSAPGTGVVFKTGTQHPANAERGLPTVHATVTVHDPETGAAVAVLNGTTITTLRTAGGLVAAARALSPALSPASSPGLSPGRPHTVGVLGAGAQATEFVRLMAALTPVERFLMWSPGLRARGAARLDPRLADLPIEVAASPRDLCERSGTVATCTLSRTPVVEGAWLRAGTAVLTMGSYAPDRREIDLACSARAARTYADLPEQALRSNGPVVAAVEAGVLEAAAVRPLAAALRGDHPARAGDGETVVFHSNGLGVQDATLAWRAYTRARANGLGTRVRL</sequence>
<dbReference type="PANTHER" id="PTHR13812">
    <property type="entry name" value="KETIMINE REDUCTASE MU-CRYSTALLIN"/>
    <property type="match status" value="1"/>
</dbReference>
<comment type="caution">
    <text evidence="1">The sequence shown here is derived from an EMBL/GenBank/DDBJ whole genome shotgun (WGS) entry which is preliminary data.</text>
</comment>
<proteinExistence type="predicted"/>
<gene>
    <name evidence="1" type="ORF">HD595_000829</name>
</gene>
<accession>A0ABT1JTP0</accession>
<protein>
    <submittedName>
        <fullName evidence="1">Ornithine cyclodeaminase</fullName>
        <ecNumber evidence="1">4.3.1.12</ecNumber>
    </submittedName>
</protein>
<dbReference type="EMBL" id="JAMZEC010000001">
    <property type="protein sequence ID" value="MCP2344707.1"/>
    <property type="molecule type" value="Genomic_DNA"/>
</dbReference>
<dbReference type="PIRSF" id="PIRSF001439">
    <property type="entry name" value="CryM"/>
    <property type="match status" value="1"/>
</dbReference>
<dbReference type="SUPFAM" id="SSF51735">
    <property type="entry name" value="NAD(P)-binding Rossmann-fold domains"/>
    <property type="match status" value="1"/>
</dbReference>
<dbReference type="InterPro" id="IPR003462">
    <property type="entry name" value="ODC_Mu_crystall"/>
</dbReference>
<dbReference type="Pfam" id="PF02423">
    <property type="entry name" value="OCD_Mu_crystall"/>
    <property type="match status" value="1"/>
</dbReference>
<organism evidence="1 2">
    <name type="scientific">Nonomuraea roseoviolacea subsp. carminata</name>
    <dbReference type="NCBI Taxonomy" id="160689"/>
    <lineage>
        <taxon>Bacteria</taxon>
        <taxon>Bacillati</taxon>
        <taxon>Actinomycetota</taxon>
        <taxon>Actinomycetes</taxon>
        <taxon>Streptosporangiales</taxon>
        <taxon>Streptosporangiaceae</taxon>
        <taxon>Nonomuraea</taxon>
    </lineage>
</organism>
<dbReference type="Proteomes" id="UP001320766">
    <property type="component" value="Unassembled WGS sequence"/>
</dbReference>
<dbReference type="Gene3D" id="3.30.1780.10">
    <property type="entry name" value="ornithine cyclodeaminase, domain 1"/>
    <property type="match status" value="1"/>
</dbReference>
<dbReference type="EC" id="4.3.1.12" evidence="1"/>
<name>A0ABT1JTP0_9ACTN</name>
<reference evidence="1 2" key="1">
    <citation type="submission" date="2022-06" db="EMBL/GenBank/DDBJ databases">
        <title>Sequencing the genomes of 1000 actinobacteria strains.</title>
        <authorList>
            <person name="Klenk H.-P."/>
        </authorList>
    </citation>
    <scope>NUCLEOTIDE SEQUENCE [LARGE SCALE GENOMIC DNA]</scope>
    <source>
        <strain evidence="1 2">DSM 44170</strain>
    </source>
</reference>
<dbReference type="RefSeq" id="WP_253765719.1">
    <property type="nucleotide sequence ID" value="NZ_BAAAVE010000016.1"/>
</dbReference>
<dbReference type="GO" id="GO:0008473">
    <property type="term" value="F:ornithine cyclodeaminase activity"/>
    <property type="evidence" value="ECO:0007669"/>
    <property type="project" value="UniProtKB-EC"/>
</dbReference>